<evidence type="ECO:0000313" key="2">
    <source>
        <dbReference type="EMBL" id="KAJ7206312.1"/>
    </source>
</evidence>
<evidence type="ECO:0000256" key="1">
    <source>
        <dbReference type="SAM" id="MobiDB-lite"/>
    </source>
</evidence>
<proteinExistence type="predicted"/>
<organism evidence="2 3">
    <name type="scientific">Mycena pura</name>
    <dbReference type="NCBI Taxonomy" id="153505"/>
    <lineage>
        <taxon>Eukaryota</taxon>
        <taxon>Fungi</taxon>
        <taxon>Dikarya</taxon>
        <taxon>Basidiomycota</taxon>
        <taxon>Agaricomycotina</taxon>
        <taxon>Agaricomycetes</taxon>
        <taxon>Agaricomycetidae</taxon>
        <taxon>Agaricales</taxon>
        <taxon>Marasmiineae</taxon>
        <taxon>Mycenaceae</taxon>
        <taxon>Mycena</taxon>
    </lineage>
</organism>
<evidence type="ECO:0000313" key="3">
    <source>
        <dbReference type="Proteomes" id="UP001219525"/>
    </source>
</evidence>
<dbReference type="Proteomes" id="UP001219525">
    <property type="component" value="Unassembled WGS sequence"/>
</dbReference>
<reference evidence="2" key="1">
    <citation type="submission" date="2023-03" db="EMBL/GenBank/DDBJ databases">
        <title>Massive genome expansion in bonnet fungi (Mycena s.s.) driven by repeated elements and novel gene families across ecological guilds.</title>
        <authorList>
            <consortium name="Lawrence Berkeley National Laboratory"/>
            <person name="Harder C.B."/>
            <person name="Miyauchi S."/>
            <person name="Viragh M."/>
            <person name="Kuo A."/>
            <person name="Thoen E."/>
            <person name="Andreopoulos B."/>
            <person name="Lu D."/>
            <person name="Skrede I."/>
            <person name="Drula E."/>
            <person name="Henrissat B."/>
            <person name="Morin E."/>
            <person name="Kohler A."/>
            <person name="Barry K."/>
            <person name="LaButti K."/>
            <person name="Morin E."/>
            <person name="Salamov A."/>
            <person name="Lipzen A."/>
            <person name="Mereny Z."/>
            <person name="Hegedus B."/>
            <person name="Baldrian P."/>
            <person name="Stursova M."/>
            <person name="Weitz H."/>
            <person name="Taylor A."/>
            <person name="Grigoriev I.V."/>
            <person name="Nagy L.G."/>
            <person name="Martin F."/>
            <person name="Kauserud H."/>
        </authorList>
    </citation>
    <scope>NUCLEOTIDE SEQUENCE</scope>
    <source>
        <strain evidence="2">9144</strain>
    </source>
</reference>
<sequence>MSDRGYCWQNLPPALEDDLQASLRVRRPISVALGVQGAFVVVYSDGTISFNLRDLYPVVEGMLSNTQEAAWKGGIVYVALNPHMPAEFYVVYGDGSASWSLPTEWARDVTTVSREIKPVPVLASVSLGGTVPPAPLAKPGPAPAQKINWVEGLTLGIKLVNAVNGLAGNIEPHHTFLRSTGRESPGPPKLSAPLLVVSYKSYMYNVRLIVPVVGPCHLLLLPAKTWCRSATHGSREGVPLHRHPRKVAWLAGSSATPSRRADISVGGNLGHRARGRAHRAIRPRHVHRVSVSSGRTAHLHADQRMLHGAGHTYLARSSHSALTSSVQWGAARRRFHPDSLTLALGTGTSRTRSNGGGPIERSGGSEHGVGAGQAA</sequence>
<dbReference type="EMBL" id="JARJCW010000040">
    <property type="protein sequence ID" value="KAJ7206312.1"/>
    <property type="molecule type" value="Genomic_DNA"/>
</dbReference>
<feature type="compositionally biased region" description="Gly residues" evidence="1">
    <location>
        <begin position="365"/>
        <end position="375"/>
    </location>
</feature>
<protein>
    <submittedName>
        <fullName evidence="2">Uncharacterized protein</fullName>
    </submittedName>
</protein>
<accession>A0AAD6VGA1</accession>
<gene>
    <name evidence="2" type="ORF">GGX14DRAFT_643336</name>
</gene>
<feature type="region of interest" description="Disordered" evidence="1">
    <location>
        <begin position="342"/>
        <end position="375"/>
    </location>
</feature>
<comment type="caution">
    <text evidence="2">The sequence shown here is derived from an EMBL/GenBank/DDBJ whole genome shotgun (WGS) entry which is preliminary data.</text>
</comment>
<dbReference type="AlphaFoldDB" id="A0AAD6VGA1"/>
<keyword evidence="3" id="KW-1185">Reference proteome</keyword>
<name>A0AAD6VGA1_9AGAR</name>